<comment type="caution">
    <text evidence="2">The sequence shown here is derived from an EMBL/GenBank/DDBJ whole genome shotgun (WGS) entry which is preliminary data.</text>
</comment>
<dbReference type="Proteomes" id="UP000199663">
    <property type="component" value="Unassembled WGS sequence"/>
</dbReference>
<evidence type="ECO:0000313" key="3">
    <source>
        <dbReference type="Proteomes" id="UP000199663"/>
    </source>
</evidence>
<accession>A0A1H3LD63</accession>
<dbReference type="EMBL" id="FNQC01000002">
    <property type="protein sequence ID" value="SDY62240.1"/>
    <property type="molecule type" value="Genomic_DNA"/>
</dbReference>
<reference evidence="2 3" key="1">
    <citation type="submission" date="2016-10" db="EMBL/GenBank/DDBJ databases">
        <authorList>
            <person name="Varghese N."/>
            <person name="Submissions S."/>
        </authorList>
    </citation>
    <scope>NUCLEOTIDE SEQUENCE [LARGE SCALE GENOMIC DNA]</scope>
    <source>
        <strain evidence="2 3">DSM 17997</strain>
    </source>
</reference>
<keyword evidence="2" id="KW-0255">Endonuclease</keyword>
<evidence type="ECO:0000313" key="2">
    <source>
        <dbReference type="EMBL" id="SDY62240.1"/>
    </source>
</evidence>
<keyword evidence="2" id="KW-0540">Nuclease</keyword>
<dbReference type="GO" id="GO:0004519">
    <property type="term" value="F:endonuclease activity"/>
    <property type="evidence" value="ECO:0007669"/>
    <property type="project" value="UniProtKB-KW"/>
</dbReference>
<keyword evidence="3" id="KW-1185">Reference proteome</keyword>
<dbReference type="Pfam" id="PF13391">
    <property type="entry name" value="HNH_2"/>
    <property type="match status" value="1"/>
</dbReference>
<organism evidence="2 3">
    <name type="scientific">Rhodonellum ikkaensis</name>
    <dbReference type="NCBI Taxonomy" id="336829"/>
    <lineage>
        <taxon>Bacteria</taxon>
        <taxon>Pseudomonadati</taxon>
        <taxon>Bacteroidota</taxon>
        <taxon>Cytophagia</taxon>
        <taxon>Cytophagales</taxon>
        <taxon>Cytophagaceae</taxon>
        <taxon>Rhodonellum</taxon>
    </lineage>
</organism>
<feature type="domain" description="HNH nuclease" evidence="1">
    <location>
        <begin position="151"/>
        <end position="202"/>
    </location>
</feature>
<dbReference type="InterPro" id="IPR003615">
    <property type="entry name" value="HNH_nuc"/>
</dbReference>
<gene>
    <name evidence="2" type="ORF">SAMN05444412_1028</name>
</gene>
<evidence type="ECO:0000259" key="1">
    <source>
        <dbReference type="Pfam" id="PF13391"/>
    </source>
</evidence>
<sequence length="257" mass="29722">MKEGQKLWNREELILAINLYWKLPFGKIHQRNQEVIKLAQLIGRSPSSVVYKLGNFGSFDPTLKNRGVGGLKNASKLDKTIWIEFYNDLENSSYESEVLRAKLEKTTVEQMNNLSEDELPKAGIVRDRIVKVRVNQAFFRKSILASYGNTCCISGLNHPDFLVAGHIVPWSVDEKNRLNPRNGICINPLHDRAFELGYITIDLDYRIRISPKINDLIKNDDQLGFFKKHDRTPMILPGRYSPDPEFLKYHMEERFKG</sequence>
<keyword evidence="2" id="KW-0378">Hydrolase</keyword>
<dbReference type="RefSeq" id="WP_019596374.1">
    <property type="nucleotide sequence ID" value="NZ_FNQC01000002.1"/>
</dbReference>
<name>A0A1H3LD63_9BACT</name>
<protein>
    <submittedName>
        <fullName evidence="2">Restriction endonuclease</fullName>
    </submittedName>
</protein>
<proteinExistence type="predicted"/>